<keyword evidence="2" id="KW-1185">Reference proteome</keyword>
<sequence length="279" mass="31148">MATTLVMETVMPNALSNNDRQANLMMNIQETPEKLQATPTPLAAVKSPFPLLRASSLEDWLHPESAQFNGLLMERKAWWNDCQGAVDQVSRDLGEDEKLIVSVKRGPEGFGDFQDVAEKILQKVNLPQDVKDAVHGDICQLATTVGELCPWGDSLLVKLELIGEKSCRRWHRDYYCARAIVSYNSAGTLYTADDNVNFWELEHKGGNERIIRDKSEIRSAGVGDMLFIKGVKFPEPVKGLVHRSPETQYHDNGLAVNRLVLKVDVPVPAAWESDCDCCP</sequence>
<protein>
    <recommendedName>
        <fullName evidence="3">Fe2OG dioxygenase domain-containing protein</fullName>
    </recommendedName>
</protein>
<proteinExistence type="predicted"/>
<dbReference type="OrthoDB" id="539419at2759"/>
<reference evidence="1" key="1">
    <citation type="submission" date="2021-02" db="EMBL/GenBank/DDBJ databases">
        <authorList>
            <person name="Dougan E. K."/>
            <person name="Rhodes N."/>
            <person name="Thang M."/>
            <person name="Chan C."/>
        </authorList>
    </citation>
    <scope>NUCLEOTIDE SEQUENCE</scope>
</reference>
<organism evidence="1 2">
    <name type="scientific">Symbiodinium pilosum</name>
    <name type="common">Dinoflagellate</name>
    <dbReference type="NCBI Taxonomy" id="2952"/>
    <lineage>
        <taxon>Eukaryota</taxon>
        <taxon>Sar</taxon>
        <taxon>Alveolata</taxon>
        <taxon>Dinophyceae</taxon>
        <taxon>Suessiales</taxon>
        <taxon>Symbiodiniaceae</taxon>
        <taxon>Symbiodinium</taxon>
    </lineage>
</organism>
<accession>A0A812IYB7</accession>
<comment type="caution">
    <text evidence="1">The sequence shown here is derived from an EMBL/GenBank/DDBJ whole genome shotgun (WGS) entry which is preliminary data.</text>
</comment>
<dbReference type="Pfam" id="PF08856">
    <property type="entry name" value="DUF1826"/>
    <property type="match status" value="1"/>
</dbReference>
<evidence type="ECO:0000313" key="2">
    <source>
        <dbReference type="Proteomes" id="UP000649617"/>
    </source>
</evidence>
<evidence type="ECO:0000313" key="1">
    <source>
        <dbReference type="EMBL" id="CAE7182011.1"/>
    </source>
</evidence>
<dbReference type="Proteomes" id="UP000649617">
    <property type="component" value="Unassembled WGS sequence"/>
</dbReference>
<name>A0A812IYB7_SYMPI</name>
<dbReference type="AlphaFoldDB" id="A0A812IYB7"/>
<evidence type="ECO:0008006" key="3">
    <source>
        <dbReference type="Google" id="ProtNLM"/>
    </source>
</evidence>
<dbReference type="EMBL" id="CAJNIZ010001067">
    <property type="protein sequence ID" value="CAE7182011.1"/>
    <property type="molecule type" value="Genomic_DNA"/>
</dbReference>
<dbReference type="InterPro" id="IPR014955">
    <property type="entry name" value="DUF1826"/>
</dbReference>
<gene>
    <name evidence="1" type="ORF">SPIL2461_LOCUS1116</name>
</gene>